<dbReference type="InterPro" id="IPR027359">
    <property type="entry name" value="Volt_channel_dom_sf"/>
</dbReference>
<dbReference type="GO" id="GO:0034702">
    <property type="term" value="C:monoatomic ion channel complex"/>
    <property type="evidence" value="ECO:0007669"/>
    <property type="project" value="UniProtKB-KW"/>
</dbReference>
<keyword evidence="9" id="KW-0407">Ion channel</keyword>
<keyword evidence="2" id="KW-0813">Transport</keyword>
<reference evidence="12" key="1">
    <citation type="submission" date="2020-12" db="EMBL/GenBank/DDBJ databases">
        <title>WGS assembly of Carya illinoinensis cv. Pawnee.</title>
        <authorList>
            <person name="Platts A."/>
            <person name="Shu S."/>
            <person name="Wright S."/>
            <person name="Barry K."/>
            <person name="Edger P."/>
            <person name="Pires J.C."/>
            <person name="Schmutz J."/>
        </authorList>
    </citation>
    <scope>NUCLEOTIDE SEQUENCE</scope>
    <source>
        <tissue evidence="12">Leaf</tissue>
    </source>
</reference>
<organism evidence="12 13">
    <name type="scientific">Carya illinoinensis</name>
    <name type="common">Pecan</name>
    <dbReference type="NCBI Taxonomy" id="32201"/>
    <lineage>
        <taxon>Eukaryota</taxon>
        <taxon>Viridiplantae</taxon>
        <taxon>Streptophyta</taxon>
        <taxon>Embryophyta</taxon>
        <taxon>Tracheophyta</taxon>
        <taxon>Spermatophyta</taxon>
        <taxon>Magnoliopsida</taxon>
        <taxon>eudicotyledons</taxon>
        <taxon>Gunneridae</taxon>
        <taxon>Pentapetalae</taxon>
        <taxon>rosids</taxon>
        <taxon>fabids</taxon>
        <taxon>Fagales</taxon>
        <taxon>Juglandaceae</taxon>
        <taxon>Carya</taxon>
    </lineage>
</organism>
<keyword evidence="10" id="KW-0175">Coiled coil</keyword>
<evidence type="ECO:0000256" key="6">
    <source>
        <dbReference type="ARBA" id="ARBA00022989"/>
    </source>
</evidence>
<dbReference type="GO" id="GO:0005886">
    <property type="term" value="C:plasma membrane"/>
    <property type="evidence" value="ECO:0007669"/>
    <property type="project" value="UniProtKB-SubCell"/>
</dbReference>
<dbReference type="GO" id="GO:0030171">
    <property type="term" value="F:voltage-gated proton channel activity"/>
    <property type="evidence" value="ECO:0007669"/>
    <property type="project" value="InterPro"/>
</dbReference>
<evidence type="ECO:0000256" key="7">
    <source>
        <dbReference type="ARBA" id="ARBA00023065"/>
    </source>
</evidence>
<dbReference type="Gene3D" id="1.20.120.350">
    <property type="entry name" value="Voltage-gated potassium channels. Chain C"/>
    <property type="match status" value="1"/>
</dbReference>
<evidence type="ECO:0000256" key="5">
    <source>
        <dbReference type="ARBA" id="ARBA00022882"/>
    </source>
</evidence>
<keyword evidence="3" id="KW-1003">Cell membrane</keyword>
<dbReference type="InterPro" id="IPR031846">
    <property type="entry name" value="Hvcn1"/>
</dbReference>
<dbReference type="PANTHER" id="PTHR46480:SF1">
    <property type="entry name" value="VOLTAGE-GATED HYDROGEN CHANNEL 1"/>
    <property type="match status" value="1"/>
</dbReference>
<dbReference type="EMBL" id="CM031810">
    <property type="protein sequence ID" value="KAG6663994.1"/>
    <property type="molecule type" value="Genomic_DNA"/>
</dbReference>
<evidence type="ECO:0000256" key="9">
    <source>
        <dbReference type="ARBA" id="ARBA00023303"/>
    </source>
</evidence>
<evidence type="ECO:0000256" key="2">
    <source>
        <dbReference type="ARBA" id="ARBA00022448"/>
    </source>
</evidence>
<dbReference type="PANTHER" id="PTHR46480">
    <property type="entry name" value="F20B24.22"/>
    <property type="match status" value="1"/>
</dbReference>
<keyword evidence="6 11" id="KW-1133">Transmembrane helix</keyword>
<sequence>MKNSTSINVSSQINQPLPPTNSFSIESLDSSVQNFLRSWNRRKTWRFIFNYPREDLTNRAPWRTKLANFLESNSVHGIAILLLLLDLIITILELSSSLIKCGPKTNKAEEVWYHWAGIAILCVLSARTVALALGLGSSFFRRPGNLVDGAVVLGALVLEVFLARRGGGLLVVVSLWRVVRIVESAFELSDDAIEAQVAGIVRQFDALREENRRLLEAVAERDNMIEKLREELDQCRHACTNVFS</sequence>
<comment type="caution">
    <text evidence="12">The sequence shown here is derived from an EMBL/GenBank/DDBJ whole genome shotgun (WGS) entry which is preliminary data.</text>
</comment>
<evidence type="ECO:0000313" key="12">
    <source>
        <dbReference type="EMBL" id="KAG6663994.1"/>
    </source>
</evidence>
<comment type="subcellular location">
    <subcellularLocation>
        <location evidence="1">Cell membrane</location>
        <topology evidence="1">Multi-pass membrane protein</topology>
    </subcellularLocation>
</comment>
<dbReference type="AlphaFoldDB" id="A0A8T1RBR8"/>
<proteinExistence type="predicted"/>
<evidence type="ECO:0000313" key="13">
    <source>
        <dbReference type="Proteomes" id="UP000811609"/>
    </source>
</evidence>
<keyword evidence="8 11" id="KW-0472">Membrane</keyword>
<feature type="transmembrane region" description="Helical" evidence="11">
    <location>
        <begin position="112"/>
        <end position="135"/>
    </location>
</feature>
<keyword evidence="4 11" id="KW-0812">Transmembrane</keyword>
<evidence type="ECO:0000256" key="3">
    <source>
        <dbReference type="ARBA" id="ARBA00022475"/>
    </source>
</evidence>
<gene>
    <name evidence="12" type="ORF">CIPAW_02G060500</name>
</gene>
<keyword evidence="5" id="KW-0851">Voltage-gated channel</keyword>
<evidence type="ECO:0000256" key="8">
    <source>
        <dbReference type="ARBA" id="ARBA00023136"/>
    </source>
</evidence>
<evidence type="ECO:0000256" key="1">
    <source>
        <dbReference type="ARBA" id="ARBA00004651"/>
    </source>
</evidence>
<evidence type="ECO:0000256" key="10">
    <source>
        <dbReference type="SAM" id="Coils"/>
    </source>
</evidence>
<dbReference type="Proteomes" id="UP000811609">
    <property type="component" value="Chromosome 2"/>
</dbReference>
<feature type="transmembrane region" description="Helical" evidence="11">
    <location>
        <begin position="73"/>
        <end position="92"/>
    </location>
</feature>
<evidence type="ECO:0000256" key="4">
    <source>
        <dbReference type="ARBA" id="ARBA00022692"/>
    </source>
</evidence>
<feature type="coiled-coil region" evidence="10">
    <location>
        <begin position="207"/>
        <end position="238"/>
    </location>
</feature>
<evidence type="ECO:0008006" key="14">
    <source>
        <dbReference type="Google" id="ProtNLM"/>
    </source>
</evidence>
<protein>
    <recommendedName>
        <fullName evidence="14">Voltage-gated hydrogen channel 1</fullName>
    </recommendedName>
</protein>
<keyword evidence="13" id="KW-1185">Reference proteome</keyword>
<name>A0A8T1RBR8_CARIL</name>
<evidence type="ECO:0000256" key="11">
    <source>
        <dbReference type="SAM" id="Phobius"/>
    </source>
</evidence>
<dbReference type="OrthoDB" id="427456at2759"/>
<keyword evidence="7" id="KW-0406">Ion transport</keyword>
<accession>A0A8T1RBR8</accession>